<dbReference type="EMBL" id="AEQN01000033">
    <property type="protein sequence ID" value="EFV00576.1"/>
    <property type="molecule type" value="Genomic_DNA"/>
</dbReference>
<dbReference type="STRING" id="887929.HMP0721_2393"/>
<proteinExistence type="predicted"/>
<name>E6MK57_9FIRM</name>
<gene>
    <name evidence="1" type="ORF">HMP0721_2393</name>
</gene>
<dbReference type="HOGENOM" id="CLU_3256486_0_0_9"/>
<protein>
    <submittedName>
        <fullName evidence="1">Uncharacterized protein</fullName>
    </submittedName>
</protein>
<evidence type="ECO:0000313" key="1">
    <source>
        <dbReference type="EMBL" id="EFV00576.1"/>
    </source>
</evidence>
<keyword evidence="2" id="KW-1185">Reference proteome</keyword>
<dbReference type="Proteomes" id="UP000004754">
    <property type="component" value="Unassembled WGS sequence"/>
</dbReference>
<evidence type="ECO:0000313" key="2">
    <source>
        <dbReference type="Proteomes" id="UP000004754"/>
    </source>
</evidence>
<dbReference type="AlphaFoldDB" id="E6MK57"/>
<sequence length="42" mass="4871">METGDFPGLGYGASRRFFDARREVVCRVFFIDIKVNYVILIV</sequence>
<accession>E6MK57</accession>
<reference evidence="1 2" key="1">
    <citation type="submission" date="2010-12" db="EMBL/GenBank/DDBJ databases">
        <authorList>
            <person name="Muzny D."/>
            <person name="Qin X."/>
            <person name="Deng J."/>
            <person name="Jiang H."/>
            <person name="Liu Y."/>
            <person name="Qu J."/>
            <person name="Song X.-Z."/>
            <person name="Zhang L."/>
            <person name="Thornton R."/>
            <person name="Coyle M."/>
            <person name="Francisco L."/>
            <person name="Jackson L."/>
            <person name="Javaid M."/>
            <person name="Korchina V."/>
            <person name="Kovar C."/>
            <person name="Mata R."/>
            <person name="Mathew T."/>
            <person name="Ngo R."/>
            <person name="Nguyen L."/>
            <person name="Nguyen N."/>
            <person name="Okwuonu G."/>
            <person name="Ongeri F."/>
            <person name="Pham C."/>
            <person name="Simmons D."/>
            <person name="Wilczek-Boney K."/>
            <person name="Hale W."/>
            <person name="Jakkamsetti A."/>
            <person name="Pham P."/>
            <person name="Ruth R."/>
            <person name="San Lucas F."/>
            <person name="Warren J."/>
            <person name="Zhang J."/>
            <person name="Zhao Z."/>
            <person name="Zhou C."/>
            <person name="Zhu D."/>
            <person name="Lee S."/>
            <person name="Bess C."/>
            <person name="Blankenburg K."/>
            <person name="Forbes L."/>
            <person name="Fu Q."/>
            <person name="Gubbala S."/>
            <person name="Hirani K."/>
            <person name="Jayaseelan J.C."/>
            <person name="Lara F."/>
            <person name="Munidasa M."/>
            <person name="Palculict T."/>
            <person name="Patil S."/>
            <person name="Pu L.-L."/>
            <person name="Saada N."/>
            <person name="Tang L."/>
            <person name="Weissenberger G."/>
            <person name="Zhu Y."/>
            <person name="Hemphill L."/>
            <person name="Shang Y."/>
            <person name="Youmans B."/>
            <person name="Ayvaz T."/>
            <person name="Ross M."/>
            <person name="Santibanez J."/>
            <person name="Aqrawi P."/>
            <person name="Gross S."/>
            <person name="Joshi V."/>
            <person name="Fowler G."/>
            <person name="Nazareth L."/>
            <person name="Reid J."/>
            <person name="Worley K."/>
            <person name="Petrosino J."/>
            <person name="Highlander S."/>
            <person name="Gibbs R."/>
        </authorList>
    </citation>
    <scope>NUCLEOTIDE SEQUENCE [LARGE SCALE GENOMIC DNA]</scope>
    <source>
        <strain evidence="1 2">ATCC 23263</strain>
    </source>
</reference>
<comment type="caution">
    <text evidence="1">The sequence shown here is derived from an EMBL/GenBank/DDBJ whole genome shotgun (WGS) entry which is preliminary data.</text>
</comment>
<organism evidence="1 2">
    <name type="scientific">Pseudoramibacter alactolyticus ATCC 23263</name>
    <dbReference type="NCBI Taxonomy" id="887929"/>
    <lineage>
        <taxon>Bacteria</taxon>
        <taxon>Bacillati</taxon>
        <taxon>Bacillota</taxon>
        <taxon>Clostridia</taxon>
        <taxon>Eubacteriales</taxon>
        <taxon>Eubacteriaceae</taxon>
        <taxon>Pseudoramibacter</taxon>
    </lineage>
</organism>